<dbReference type="InterPro" id="IPR011009">
    <property type="entry name" value="Kinase-like_dom_sf"/>
</dbReference>
<dbReference type="PANTHER" id="PTHR21064:SF6">
    <property type="entry name" value="AMINOGLYCOSIDE PHOSPHOTRANSFERASE DOMAIN-CONTAINING PROTEIN"/>
    <property type="match status" value="1"/>
</dbReference>
<keyword evidence="3" id="KW-1185">Reference proteome</keyword>
<evidence type="ECO:0000313" key="2">
    <source>
        <dbReference type="EMBL" id="SHJ55503.1"/>
    </source>
</evidence>
<evidence type="ECO:0000256" key="1">
    <source>
        <dbReference type="SAM" id="Phobius"/>
    </source>
</evidence>
<dbReference type="GO" id="GO:0019202">
    <property type="term" value="F:amino acid kinase activity"/>
    <property type="evidence" value="ECO:0007669"/>
    <property type="project" value="TreeGrafter"/>
</dbReference>
<dbReference type="Gene3D" id="3.30.200.20">
    <property type="entry name" value="Phosphorylase Kinase, domain 1"/>
    <property type="match status" value="1"/>
</dbReference>
<keyword evidence="1" id="KW-1133">Transmembrane helix</keyword>
<keyword evidence="1" id="KW-0812">Transmembrane</keyword>
<evidence type="ECO:0000313" key="3">
    <source>
        <dbReference type="Proteomes" id="UP000183952"/>
    </source>
</evidence>
<proteinExistence type="predicted"/>
<dbReference type="AlphaFoldDB" id="A0A1M6K9A9"/>
<dbReference type="Proteomes" id="UP000183952">
    <property type="component" value="Unassembled WGS sequence"/>
</dbReference>
<protein>
    <recommendedName>
        <fullName evidence="4">Phosphotransferase enzyme family protein</fullName>
    </recommendedName>
</protein>
<feature type="transmembrane region" description="Helical" evidence="1">
    <location>
        <begin position="7"/>
        <end position="26"/>
    </location>
</feature>
<keyword evidence="1" id="KW-0472">Membrane</keyword>
<name>A0A1M6K9A9_9CLOT</name>
<dbReference type="InterPro" id="IPR050249">
    <property type="entry name" value="Pseudomonas-type_ThrB"/>
</dbReference>
<dbReference type="STRING" id="1121331.SAMN02745248_00381"/>
<dbReference type="EMBL" id="FRAD01000004">
    <property type="protein sequence ID" value="SHJ55503.1"/>
    <property type="molecule type" value="Genomic_DNA"/>
</dbReference>
<accession>A0A1M6K9A9</accession>
<dbReference type="SUPFAM" id="SSF56112">
    <property type="entry name" value="Protein kinase-like (PK-like)"/>
    <property type="match status" value="1"/>
</dbReference>
<evidence type="ECO:0008006" key="4">
    <source>
        <dbReference type="Google" id="ProtNLM"/>
    </source>
</evidence>
<dbReference type="PANTHER" id="PTHR21064">
    <property type="entry name" value="AMINOGLYCOSIDE PHOSPHOTRANSFERASE DOMAIN-CONTAINING PROTEIN-RELATED"/>
    <property type="match status" value="1"/>
</dbReference>
<gene>
    <name evidence="2" type="ORF">SAMN02745248_00381</name>
</gene>
<sequence length="369" mass="44335">MIINRKLVIMLLVYVIIFIFCGRFEIKIGGVQMFKKEEIQELCKIYNVESMEICDVIDTSHGDDDLRFNYKIDQKYVLKINNHKAVTEEFISDMNDVMERYRAIGIYCPSLYKNKHNKYLYSFQKEGTSYVCYLEEYAKYKFYDETVSDFYEFKMEMLHHVGIMASRYSNQYLVPTRTMWTIIELSPFDTDIDEKQENLYELISSLRENSYVELSNKIENLDILHRNNIKKYLEKLPRCVYQGDLNPSNMLVDENNHFKGLVDFNMFGTEVNINCFLNEAMYYLTEEDFEELTAKEIMEKMEQKQKELMAVILKNYELSELEKLIMNDYKWITYASFYPNVQMWIYLIKEHKNEEKVIEMLEILCNLSM</sequence>
<reference evidence="2 3" key="1">
    <citation type="submission" date="2016-11" db="EMBL/GenBank/DDBJ databases">
        <authorList>
            <person name="Jaros S."/>
            <person name="Januszkiewicz K."/>
            <person name="Wedrychowicz H."/>
        </authorList>
    </citation>
    <scope>NUCLEOTIDE SEQUENCE [LARGE SCALE GENOMIC DNA]</scope>
    <source>
        <strain evidence="2 3">DSM 3090</strain>
    </source>
</reference>
<organism evidence="2 3">
    <name type="scientific">Hathewaya proteolytica DSM 3090</name>
    <dbReference type="NCBI Taxonomy" id="1121331"/>
    <lineage>
        <taxon>Bacteria</taxon>
        <taxon>Bacillati</taxon>
        <taxon>Bacillota</taxon>
        <taxon>Clostridia</taxon>
        <taxon>Eubacteriales</taxon>
        <taxon>Clostridiaceae</taxon>
        <taxon>Hathewaya</taxon>
    </lineage>
</organism>